<evidence type="ECO:0000256" key="1">
    <source>
        <dbReference type="ARBA" id="ARBA00004141"/>
    </source>
</evidence>
<dbReference type="RefSeq" id="XP_011303180.1">
    <property type="nucleotide sequence ID" value="XM_011304878.1"/>
</dbReference>
<keyword evidence="4 6" id="KW-1133">Transmembrane helix</keyword>
<accession>A0A9R1T5L6</accession>
<evidence type="ECO:0000256" key="6">
    <source>
        <dbReference type="RuleBase" id="RU361218"/>
    </source>
</evidence>
<evidence type="ECO:0000256" key="2">
    <source>
        <dbReference type="ARBA" id="ARBA00006840"/>
    </source>
</evidence>
<evidence type="ECO:0000313" key="9">
    <source>
        <dbReference type="RefSeq" id="XP_011303174.1"/>
    </source>
</evidence>
<evidence type="ECO:0000256" key="3">
    <source>
        <dbReference type="ARBA" id="ARBA00022692"/>
    </source>
</evidence>
<keyword evidence="3 6" id="KW-0812">Transmembrane</keyword>
<dbReference type="OrthoDB" id="5870230at2759"/>
<dbReference type="RefSeq" id="XP_011303175.1">
    <property type="nucleotide sequence ID" value="XM_011304873.1"/>
</dbReference>
<dbReference type="PIRSF" id="PIRSF002419">
    <property type="entry name" value="Tetraspanin"/>
    <property type="match status" value="1"/>
</dbReference>
<organism evidence="7">
    <name type="scientific">Fopius arisanus</name>
    <dbReference type="NCBI Taxonomy" id="64838"/>
    <lineage>
        <taxon>Eukaryota</taxon>
        <taxon>Metazoa</taxon>
        <taxon>Ecdysozoa</taxon>
        <taxon>Arthropoda</taxon>
        <taxon>Hexapoda</taxon>
        <taxon>Insecta</taxon>
        <taxon>Pterygota</taxon>
        <taxon>Neoptera</taxon>
        <taxon>Endopterygota</taxon>
        <taxon>Hymenoptera</taxon>
        <taxon>Apocrita</taxon>
        <taxon>Ichneumonoidea</taxon>
        <taxon>Braconidae</taxon>
        <taxon>Opiinae</taxon>
        <taxon>Fopius</taxon>
    </lineage>
</organism>
<gene>
    <name evidence="7" type="primary">Tspan11_1</name>
    <name evidence="9 10 11 12 13 14 15" type="synonym">LOC105266582</name>
    <name evidence="7" type="ORF">g.23448</name>
</gene>
<reference evidence="7" key="1">
    <citation type="submission" date="2015-01" db="EMBL/GenBank/DDBJ databases">
        <title>Transcriptome Assembly of Fopius arisanus.</title>
        <authorList>
            <person name="Geib S."/>
        </authorList>
    </citation>
    <scope>NUCLEOTIDE SEQUENCE</scope>
</reference>
<dbReference type="AlphaFoldDB" id="A0A0C9RJ17"/>
<dbReference type="SUPFAM" id="SSF48652">
    <property type="entry name" value="Tetraspanin"/>
    <property type="match status" value="1"/>
</dbReference>
<keyword evidence="8" id="KW-1185">Reference proteome</keyword>
<dbReference type="PROSITE" id="PS00421">
    <property type="entry name" value="TM4_1"/>
    <property type="match status" value="1"/>
</dbReference>
<comment type="similarity">
    <text evidence="2 6">Belongs to the tetraspanin (TM4SF) family.</text>
</comment>
<dbReference type="GO" id="GO:0005886">
    <property type="term" value="C:plasma membrane"/>
    <property type="evidence" value="ECO:0007669"/>
    <property type="project" value="TreeGrafter"/>
</dbReference>
<keyword evidence="5 6" id="KW-0472">Membrane</keyword>
<proteinExistence type="inferred from homology"/>
<evidence type="ECO:0000256" key="4">
    <source>
        <dbReference type="ARBA" id="ARBA00022989"/>
    </source>
</evidence>
<evidence type="ECO:0000313" key="11">
    <source>
        <dbReference type="RefSeq" id="XP_011303176.1"/>
    </source>
</evidence>
<evidence type="ECO:0000313" key="13">
    <source>
        <dbReference type="RefSeq" id="XP_011303178.1"/>
    </source>
</evidence>
<evidence type="ECO:0000313" key="10">
    <source>
        <dbReference type="RefSeq" id="XP_011303175.1"/>
    </source>
</evidence>
<reference evidence="9 10" key="2">
    <citation type="submission" date="2025-04" db="UniProtKB">
        <authorList>
            <consortium name="RefSeq"/>
        </authorList>
    </citation>
    <scope>IDENTIFICATION</scope>
    <source>
        <strain evidence="9 10">USDA-PBARC FA_bdor</strain>
        <tissue evidence="9 10">Whole organism</tissue>
    </source>
</reference>
<dbReference type="PRINTS" id="PR00259">
    <property type="entry name" value="TMFOUR"/>
</dbReference>
<dbReference type="InterPro" id="IPR018499">
    <property type="entry name" value="Tetraspanin/Peripherin"/>
</dbReference>
<accession>A0A9R1T5H8</accession>
<evidence type="ECO:0000313" key="14">
    <source>
        <dbReference type="RefSeq" id="XP_011303179.1"/>
    </source>
</evidence>
<dbReference type="InterPro" id="IPR000301">
    <property type="entry name" value="Tetraspanin_animals"/>
</dbReference>
<comment type="subcellular location">
    <subcellularLocation>
        <location evidence="1 6">Membrane</location>
        <topology evidence="1 6">Multi-pass membrane protein</topology>
    </subcellularLocation>
</comment>
<dbReference type="Gene3D" id="1.10.1450.10">
    <property type="entry name" value="Tetraspanin"/>
    <property type="match status" value="1"/>
</dbReference>
<protein>
    <recommendedName>
        <fullName evidence="6">Tetraspanin</fullName>
    </recommendedName>
</protein>
<dbReference type="RefSeq" id="XP_011303179.1">
    <property type="nucleotide sequence ID" value="XM_011304877.1"/>
</dbReference>
<evidence type="ECO:0000313" key="7">
    <source>
        <dbReference type="EMBL" id="JAG76668.1"/>
    </source>
</evidence>
<dbReference type="KEGG" id="fas:105266582"/>
<dbReference type="PANTHER" id="PTHR19282:SF544">
    <property type="entry name" value="TETRASPANIN"/>
    <property type="match status" value="1"/>
</dbReference>
<accession>A0A9R1TZ46</accession>
<evidence type="ECO:0000313" key="8">
    <source>
        <dbReference type="Proteomes" id="UP000694866"/>
    </source>
</evidence>
<evidence type="ECO:0000313" key="12">
    <source>
        <dbReference type="RefSeq" id="XP_011303177.1"/>
    </source>
</evidence>
<dbReference type="RefSeq" id="XP_011303178.1">
    <property type="nucleotide sequence ID" value="XM_011304876.1"/>
</dbReference>
<accession>A0A9R1T5R1</accession>
<feature type="transmembrane region" description="Helical" evidence="6">
    <location>
        <begin position="7"/>
        <end position="30"/>
    </location>
</feature>
<accession>A0A9R1U0Z7</accession>
<dbReference type="PANTHER" id="PTHR19282">
    <property type="entry name" value="TETRASPANIN"/>
    <property type="match status" value="1"/>
</dbReference>
<dbReference type="Pfam" id="PF00335">
    <property type="entry name" value="Tetraspanin"/>
    <property type="match status" value="1"/>
</dbReference>
<feature type="transmembrane region" description="Helical" evidence="6">
    <location>
        <begin position="50"/>
        <end position="73"/>
    </location>
</feature>
<dbReference type="Proteomes" id="UP000694866">
    <property type="component" value="Unplaced"/>
</dbReference>
<dbReference type="InterPro" id="IPR018503">
    <property type="entry name" value="Tetraspanin_CS"/>
</dbReference>
<name>A0A0C9RJ17_9HYME</name>
<dbReference type="EMBL" id="GBYB01006901">
    <property type="protein sequence ID" value="JAG76668.1"/>
    <property type="molecule type" value="Transcribed_RNA"/>
</dbReference>
<dbReference type="GeneID" id="105266582"/>
<dbReference type="RefSeq" id="XP_011303176.1">
    <property type="nucleotide sequence ID" value="XM_011304874.1"/>
</dbReference>
<accession>A0A0C9RJ17</accession>
<dbReference type="InterPro" id="IPR008952">
    <property type="entry name" value="Tetraspanin_EC2_sf"/>
</dbReference>
<evidence type="ECO:0000256" key="5">
    <source>
        <dbReference type="ARBA" id="ARBA00023136"/>
    </source>
</evidence>
<evidence type="ECO:0000313" key="15">
    <source>
        <dbReference type="RefSeq" id="XP_011303180.1"/>
    </source>
</evidence>
<feature type="transmembrane region" description="Helical" evidence="6">
    <location>
        <begin position="267"/>
        <end position="289"/>
    </location>
</feature>
<dbReference type="RefSeq" id="XP_011303177.1">
    <property type="nucleotide sequence ID" value="XM_011304875.1"/>
</dbReference>
<feature type="transmembrane region" description="Helical" evidence="6">
    <location>
        <begin position="85"/>
        <end position="111"/>
    </location>
</feature>
<sequence length="299" mass="33305">MKYLKISLFMFNLLIWLAGFMVVVIGVWLLLEPSNGHLLNLFVRSASPHYTVHIVAYSLLGLGFIVLAVGFVGCRASLYGSQCIITAYVVALVVLIITELATAAVGGFLAYRGISGLEERLLERLADHYGHDSTSDLAFTQSLDYSQYKFNCCGIYGDSDYNGTAWWRDFKLTGINRRVPLTCCILKNHEFLSGFSVLSFIVKNAGSPMSVVSRVFHKDNEKPWVVPQPKDEIACQSDDPMAQLGYRHKEGCMEKVTVWVRYESLKLVFMGLIMAAIQTVGIIVSTLMCKTMRDIQNGG</sequence>
<accession>A0A9R1U060</accession>
<accession>A0A9R1T5F9</accession>
<dbReference type="RefSeq" id="XP_011303174.1">
    <property type="nucleotide sequence ID" value="XM_011304872.1"/>
</dbReference>